<proteinExistence type="predicted"/>
<dbReference type="InterPro" id="IPR028992">
    <property type="entry name" value="Hedgehog/Intein_dom"/>
</dbReference>
<comment type="caution">
    <text evidence="2">The sequence shown here is derived from an EMBL/GenBank/DDBJ whole genome shotgun (WGS) entry which is preliminary data.</text>
</comment>
<name>A0ABQ0Q0N9_9PROT</name>
<reference evidence="2" key="1">
    <citation type="submission" date="2013-04" db="EMBL/GenBank/DDBJ databases">
        <title>The genome sequencing project of 58 acetic acid bacteria.</title>
        <authorList>
            <person name="Okamoto-Kainuma A."/>
            <person name="Ishikawa M."/>
            <person name="Umino S."/>
            <person name="Koizumi Y."/>
            <person name="Shiwa Y."/>
            <person name="Yoshikawa H."/>
            <person name="Matsutani M."/>
            <person name="Matsushita K."/>
        </authorList>
    </citation>
    <scope>NUCLEOTIDE SEQUENCE</scope>
    <source>
        <strain evidence="2">NRIC 0535</strain>
    </source>
</reference>
<gene>
    <name evidence="2" type="ORF">AA0535_0970</name>
</gene>
<dbReference type="Pfam" id="PF13403">
    <property type="entry name" value="Hint_2"/>
    <property type="match status" value="1"/>
</dbReference>
<dbReference type="Gene3D" id="2.170.16.10">
    <property type="entry name" value="Hedgehog/Intein (Hint) domain"/>
    <property type="match status" value="1"/>
</dbReference>
<sequence>MVNNPVYVVGQFSIKVNPAENSASTITYTGSGGTLINLIPNGEDHGVIIRITANYFDIPNQYLNQPIPLASITDYMGPYASEIDLEACYLPGTLIETPSGDMPIERLKAGDEVIVHDELTSGVRTIRAVGCGQANVMANLPDDIAGWPIRVRKSALADNVPFKDMLLTAEHCLYLQGAFVPVRMLVNGRSIYYDKTIRSYNYYHLETEPHSIIRADGALSETLMDAGHGGRLYNASLTLPPRLTTDWSQAAAPLRTSRKFVEPLHQQFEDRAASFSDTVDRLSTETTEDNGLYLLTEKGRRIDGYGGKGAFIHFSLPNDVQSLYLMSRASRPCDAIGPFIDDRRLLGVLVGSVTLDEGGVSTRLTTHLESETLPGWEKEIAGTMRWTRGNALLPLPARVHEGIRRLSVEILDGGPYVVHNDLPVVRGRCA</sequence>
<dbReference type="InterPro" id="IPR036844">
    <property type="entry name" value="Hint_dom_sf"/>
</dbReference>
<feature type="domain" description="Hedgehog/Intein (Hint)" evidence="1">
    <location>
        <begin position="88"/>
        <end position="225"/>
    </location>
</feature>
<keyword evidence="3" id="KW-1185">Reference proteome</keyword>
<dbReference type="EMBL" id="BAPV01000005">
    <property type="protein sequence ID" value="GBQ86241.1"/>
    <property type="molecule type" value="Genomic_DNA"/>
</dbReference>
<protein>
    <recommendedName>
        <fullName evidence="1">Hedgehog/Intein (Hint) domain-containing protein</fullName>
    </recommendedName>
</protein>
<dbReference type="Proteomes" id="UP001062776">
    <property type="component" value="Unassembled WGS sequence"/>
</dbReference>
<evidence type="ECO:0000313" key="2">
    <source>
        <dbReference type="EMBL" id="GBQ86241.1"/>
    </source>
</evidence>
<evidence type="ECO:0000259" key="1">
    <source>
        <dbReference type="Pfam" id="PF13403"/>
    </source>
</evidence>
<evidence type="ECO:0000313" key="3">
    <source>
        <dbReference type="Proteomes" id="UP001062776"/>
    </source>
</evidence>
<accession>A0ABQ0Q0N9</accession>
<dbReference type="SUPFAM" id="SSF51294">
    <property type="entry name" value="Hedgehog/intein (Hint) domain"/>
    <property type="match status" value="1"/>
</dbReference>
<organism evidence="2 3">
    <name type="scientific">Asaia krungthepensis NRIC 0535</name>
    <dbReference type="NCBI Taxonomy" id="1307925"/>
    <lineage>
        <taxon>Bacteria</taxon>
        <taxon>Pseudomonadati</taxon>
        <taxon>Pseudomonadota</taxon>
        <taxon>Alphaproteobacteria</taxon>
        <taxon>Acetobacterales</taxon>
        <taxon>Acetobacteraceae</taxon>
        <taxon>Asaia</taxon>
    </lineage>
</organism>